<name>A0A9P0LZV5_ACAOB</name>
<organism evidence="1 2">
    <name type="scientific">Acanthoscelides obtectus</name>
    <name type="common">Bean weevil</name>
    <name type="synonym">Bruchus obtectus</name>
    <dbReference type="NCBI Taxonomy" id="200917"/>
    <lineage>
        <taxon>Eukaryota</taxon>
        <taxon>Metazoa</taxon>
        <taxon>Ecdysozoa</taxon>
        <taxon>Arthropoda</taxon>
        <taxon>Hexapoda</taxon>
        <taxon>Insecta</taxon>
        <taxon>Pterygota</taxon>
        <taxon>Neoptera</taxon>
        <taxon>Endopterygota</taxon>
        <taxon>Coleoptera</taxon>
        <taxon>Polyphaga</taxon>
        <taxon>Cucujiformia</taxon>
        <taxon>Chrysomeloidea</taxon>
        <taxon>Chrysomelidae</taxon>
        <taxon>Bruchinae</taxon>
        <taxon>Bruchini</taxon>
        <taxon>Acanthoscelides</taxon>
    </lineage>
</organism>
<accession>A0A9P0LZV5</accession>
<dbReference type="Proteomes" id="UP001152888">
    <property type="component" value="Unassembled WGS sequence"/>
</dbReference>
<keyword evidence="2" id="KW-1185">Reference proteome</keyword>
<evidence type="ECO:0000313" key="2">
    <source>
        <dbReference type="Proteomes" id="UP001152888"/>
    </source>
</evidence>
<comment type="caution">
    <text evidence="1">The sequence shown here is derived from an EMBL/GenBank/DDBJ whole genome shotgun (WGS) entry which is preliminary data.</text>
</comment>
<gene>
    <name evidence="1" type="ORF">ACAOBT_LOCUS26529</name>
</gene>
<dbReference type="EMBL" id="CAKOFQ010007476">
    <property type="protein sequence ID" value="CAH2001939.1"/>
    <property type="molecule type" value="Genomic_DNA"/>
</dbReference>
<protein>
    <submittedName>
        <fullName evidence="1">Uncharacterized protein</fullName>
    </submittedName>
</protein>
<sequence>MAKRSLGDIDFRNCVSFFITIGVTNVSRYSKSALISLGKFLN</sequence>
<reference evidence="1" key="1">
    <citation type="submission" date="2022-03" db="EMBL/GenBank/DDBJ databases">
        <authorList>
            <person name="Sayadi A."/>
        </authorList>
    </citation>
    <scope>NUCLEOTIDE SEQUENCE</scope>
</reference>
<proteinExistence type="predicted"/>
<dbReference type="AlphaFoldDB" id="A0A9P0LZV5"/>
<evidence type="ECO:0000313" key="1">
    <source>
        <dbReference type="EMBL" id="CAH2001939.1"/>
    </source>
</evidence>